<sequence length="192" mass="21134">MVKMDFKTSPAFRFISHLCRWEGVRDTDEGVEWEENLITLGPYCSPFGESSKEPYAGHCEKAGKESQSHWDWECQSETTRREAREFGAHAPTLEVAYIMCLFLVYRVLSRCPPTHPAAPRVSAGVMCVAGITCGLKGSTCHVFVVGIDFPLSTTCDPAVPHPPPATPSPYPLHSTPFPDLSTQLGSSAVMWS</sequence>
<protein>
    <submittedName>
        <fullName evidence="1">HDC11021</fullName>
    </submittedName>
</protein>
<reference evidence="1" key="1">
    <citation type="journal article" date="2003" name="Genome Biol.">
        <title>An integrated gene annotation and transcriptional profiling approach towards the full gene content of the Drosophila genome.</title>
        <authorList>
            <person name="Hild M."/>
            <person name="Beckmann B."/>
            <person name="Haas S.A."/>
            <person name="Koch B."/>
            <person name="Solovyev V."/>
            <person name="Busold C."/>
            <person name="Fellenberg K."/>
            <person name="Boutros M."/>
            <person name="Vingron M."/>
            <person name="Sauer F."/>
            <person name="Hoheisel J.D."/>
            <person name="Paro R."/>
        </authorList>
    </citation>
    <scope>NUCLEOTIDE SEQUENCE</scope>
</reference>
<evidence type="ECO:0000313" key="1">
    <source>
        <dbReference type="EMBL" id="DAA03070.1"/>
    </source>
</evidence>
<name>Q6IKY9_DROME</name>
<accession>Q6IKY9</accession>
<dbReference type="AlphaFoldDB" id="Q6IKY9"/>
<proteinExistence type="predicted"/>
<gene>
    <name evidence="1" type="ORF">HDC11021</name>
</gene>
<organism evidence="1">
    <name type="scientific">Drosophila melanogaster</name>
    <name type="common">Fruit fly</name>
    <dbReference type="NCBI Taxonomy" id="7227"/>
    <lineage>
        <taxon>Eukaryota</taxon>
        <taxon>Metazoa</taxon>
        <taxon>Ecdysozoa</taxon>
        <taxon>Arthropoda</taxon>
        <taxon>Hexapoda</taxon>
        <taxon>Insecta</taxon>
        <taxon>Pterygota</taxon>
        <taxon>Neoptera</taxon>
        <taxon>Endopterygota</taxon>
        <taxon>Diptera</taxon>
        <taxon>Brachycera</taxon>
        <taxon>Muscomorpha</taxon>
        <taxon>Ephydroidea</taxon>
        <taxon>Drosophilidae</taxon>
        <taxon>Drosophila</taxon>
        <taxon>Sophophora</taxon>
    </lineage>
</organism>
<dbReference type="EMBL" id="BK002227">
    <property type="protein sequence ID" value="DAA03070.1"/>
    <property type="molecule type" value="Genomic_DNA"/>
</dbReference>